<evidence type="ECO:0000313" key="4">
    <source>
        <dbReference type="Proteomes" id="UP001165343"/>
    </source>
</evidence>
<name>A0ABT0RE75_9SPHN</name>
<reference evidence="3" key="1">
    <citation type="submission" date="2022-05" db="EMBL/GenBank/DDBJ databases">
        <authorList>
            <person name="Jo J.-H."/>
            <person name="Im W.-T."/>
        </authorList>
    </citation>
    <scope>NUCLEOTIDE SEQUENCE</scope>
    <source>
        <strain evidence="3">RG327</strain>
    </source>
</reference>
<feature type="region of interest" description="Disordered" evidence="1">
    <location>
        <begin position="93"/>
        <end position="116"/>
    </location>
</feature>
<keyword evidence="4" id="KW-1185">Reference proteome</keyword>
<sequence length="137" mass="15273">MHRSLTIQNRRHRRSNVFLNATLETPGGSLPVLLRNLSQDGALVQGEHMPMEGTRVLFHRQGLSVPSRVAWSEGDAAGLEFDFPLFPREMLRHVPPPEPVNPVQIKRRPGLSPKPLTRGERALIERWATGGSTTLGD</sequence>
<protein>
    <submittedName>
        <fullName evidence="3">PilZ domain-containing protein</fullName>
    </submittedName>
</protein>
<dbReference type="EMBL" id="JAMGBC010000001">
    <property type="protein sequence ID" value="MCL6678566.1"/>
    <property type="molecule type" value="Genomic_DNA"/>
</dbReference>
<evidence type="ECO:0000256" key="1">
    <source>
        <dbReference type="SAM" id="MobiDB-lite"/>
    </source>
</evidence>
<comment type="caution">
    <text evidence="3">The sequence shown here is derived from an EMBL/GenBank/DDBJ whole genome shotgun (WGS) entry which is preliminary data.</text>
</comment>
<dbReference type="RefSeq" id="WP_249867513.1">
    <property type="nucleotide sequence ID" value="NZ_JAMGBC010000001.1"/>
</dbReference>
<dbReference type="Pfam" id="PF07238">
    <property type="entry name" value="PilZ"/>
    <property type="match status" value="1"/>
</dbReference>
<gene>
    <name evidence="3" type="ORF">LZ519_04440</name>
</gene>
<accession>A0ABT0RE75</accession>
<proteinExistence type="predicted"/>
<dbReference type="SUPFAM" id="SSF141371">
    <property type="entry name" value="PilZ domain-like"/>
    <property type="match status" value="1"/>
</dbReference>
<dbReference type="InterPro" id="IPR009875">
    <property type="entry name" value="PilZ_domain"/>
</dbReference>
<dbReference type="Proteomes" id="UP001165343">
    <property type="component" value="Unassembled WGS sequence"/>
</dbReference>
<feature type="domain" description="PilZ" evidence="2">
    <location>
        <begin position="8"/>
        <end position="82"/>
    </location>
</feature>
<evidence type="ECO:0000259" key="2">
    <source>
        <dbReference type="Pfam" id="PF07238"/>
    </source>
</evidence>
<organism evidence="3 4">
    <name type="scientific">Sphingomonas anseongensis</name>
    <dbReference type="NCBI Taxonomy" id="2908207"/>
    <lineage>
        <taxon>Bacteria</taxon>
        <taxon>Pseudomonadati</taxon>
        <taxon>Pseudomonadota</taxon>
        <taxon>Alphaproteobacteria</taxon>
        <taxon>Sphingomonadales</taxon>
        <taxon>Sphingomonadaceae</taxon>
        <taxon>Sphingomonas</taxon>
    </lineage>
</organism>
<dbReference type="Gene3D" id="2.40.10.220">
    <property type="entry name" value="predicted glycosyltransferase like domains"/>
    <property type="match status" value="1"/>
</dbReference>
<evidence type="ECO:0000313" key="3">
    <source>
        <dbReference type="EMBL" id="MCL6678566.1"/>
    </source>
</evidence>